<accession>A0A518G118</accession>
<gene>
    <name evidence="1" type="ORF">Q31a_05140</name>
</gene>
<dbReference type="EMBL" id="CP036298">
    <property type="protein sequence ID" value="QDV22230.1"/>
    <property type="molecule type" value="Genomic_DNA"/>
</dbReference>
<protein>
    <recommendedName>
        <fullName evidence="3">SUKH-3 immunity protein</fullName>
    </recommendedName>
</protein>
<reference evidence="1 2" key="1">
    <citation type="submission" date="2019-02" db="EMBL/GenBank/DDBJ databases">
        <title>Deep-cultivation of Planctomycetes and their phenomic and genomic characterization uncovers novel biology.</title>
        <authorList>
            <person name="Wiegand S."/>
            <person name="Jogler M."/>
            <person name="Boedeker C."/>
            <person name="Pinto D."/>
            <person name="Vollmers J."/>
            <person name="Rivas-Marin E."/>
            <person name="Kohn T."/>
            <person name="Peeters S.H."/>
            <person name="Heuer A."/>
            <person name="Rast P."/>
            <person name="Oberbeckmann S."/>
            <person name="Bunk B."/>
            <person name="Jeske O."/>
            <person name="Meyerdierks A."/>
            <person name="Storesund J.E."/>
            <person name="Kallscheuer N."/>
            <person name="Luecker S."/>
            <person name="Lage O.M."/>
            <person name="Pohl T."/>
            <person name="Merkel B.J."/>
            <person name="Hornburger P."/>
            <person name="Mueller R.-W."/>
            <person name="Bruemmer F."/>
            <person name="Labrenz M."/>
            <person name="Spormann A.M."/>
            <person name="Op den Camp H."/>
            <person name="Overmann J."/>
            <person name="Amann R."/>
            <person name="Jetten M.S.M."/>
            <person name="Mascher T."/>
            <person name="Medema M.H."/>
            <person name="Devos D.P."/>
            <person name="Kaster A.-K."/>
            <person name="Ovreas L."/>
            <person name="Rohde M."/>
            <person name="Galperin M.Y."/>
            <person name="Jogler C."/>
        </authorList>
    </citation>
    <scope>NUCLEOTIDE SEQUENCE [LARGE SCALE GENOMIC DNA]</scope>
    <source>
        <strain evidence="1 2">Q31a</strain>
    </source>
</reference>
<dbReference type="Proteomes" id="UP000318017">
    <property type="component" value="Chromosome"/>
</dbReference>
<keyword evidence="2" id="KW-1185">Reference proteome</keyword>
<organism evidence="1 2">
    <name type="scientific">Aureliella helgolandensis</name>
    <dbReference type="NCBI Taxonomy" id="2527968"/>
    <lineage>
        <taxon>Bacteria</taxon>
        <taxon>Pseudomonadati</taxon>
        <taxon>Planctomycetota</taxon>
        <taxon>Planctomycetia</taxon>
        <taxon>Pirellulales</taxon>
        <taxon>Pirellulaceae</taxon>
        <taxon>Aureliella</taxon>
    </lineage>
</organism>
<sequence>MLKDLILSLHSNIKSGEMSREIADFLTEKGVPAWLQEELVQAYTVQPVALGPFEFSSVAELIYHNTGEPYGVFCDSGYLNLAYGPSGDHIATELATGMMFIVNHDEFWEYYSESGVTHPPDVRTRMINPNLDFNAFWLRAALEPDFPCDAYEAEEIWPRYMQETDGTIP</sequence>
<name>A0A518G118_9BACT</name>
<evidence type="ECO:0008006" key="3">
    <source>
        <dbReference type="Google" id="ProtNLM"/>
    </source>
</evidence>
<dbReference type="KEGG" id="ahel:Q31a_05140"/>
<evidence type="ECO:0000313" key="2">
    <source>
        <dbReference type="Proteomes" id="UP000318017"/>
    </source>
</evidence>
<dbReference type="AlphaFoldDB" id="A0A518G118"/>
<evidence type="ECO:0000313" key="1">
    <source>
        <dbReference type="EMBL" id="QDV22230.1"/>
    </source>
</evidence>
<proteinExistence type="predicted"/>